<dbReference type="EMBL" id="BOMH01000038">
    <property type="protein sequence ID" value="GID67238.1"/>
    <property type="molecule type" value="Genomic_DNA"/>
</dbReference>
<dbReference type="InterPro" id="IPR013154">
    <property type="entry name" value="ADH-like_N"/>
</dbReference>
<dbReference type="InterPro" id="IPR052585">
    <property type="entry name" value="Lipid_raft_assoc_Zn_ADH"/>
</dbReference>
<evidence type="ECO:0000313" key="3">
    <source>
        <dbReference type="Proteomes" id="UP000619479"/>
    </source>
</evidence>
<accession>A0A919M7E3</accession>
<proteinExistence type="predicted"/>
<keyword evidence="3" id="KW-1185">Reference proteome</keyword>
<dbReference type="Pfam" id="PF08240">
    <property type="entry name" value="ADH_N"/>
    <property type="match status" value="1"/>
</dbReference>
<dbReference type="SUPFAM" id="SSF51735">
    <property type="entry name" value="NAD(P)-binding Rossmann-fold domains"/>
    <property type="match status" value="1"/>
</dbReference>
<dbReference type="Proteomes" id="UP000619479">
    <property type="component" value="Unassembled WGS sequence"/>
</dbReference>
<dbReference type="GO" id="GO:0016491">
    <property type="term" value="F:oxidoreductase activity"/>
    <property type="evidence" value="ECO:0007669"/>
    <property type="project" value="InterPro"/>
</dbReference>
<gene>
    <name evidence="2" type="ORF">Acy02nite_51190</name>
</gene>
<name>A0A919M7E3_9ACTN</name>
<sequence length="326" mass="33622">MTTDTMRALVATGYGEPEQLTIAELDVPRPGPGQILVKIAASTINPTDLRVVTGGYRDLVDLEFPYTLGNEFAGTVVEAGPGVSQYGVGDEVFGLALPRQLRLAADPVRPSLSTGALAEFAVFEADTPAVAHRPAALDPERAVALPIAGGTTLAIMDTAKIRPGETVLVIGATGAVGLTLIPALAAAGAEIVATARTAEAADLLSSLGAGRTARYDDYPEDVDVVLNLALSADGLPSAARSLRPGGRLISIVFPPPDPSQLGRDDVELGYVMHMGDESTGARAVAEAALAGRLSTPIARRYALADGVEAATDYARRHPLGKIVVTV</sequence>
<organism evidence="2 3">
    <name type="scientific">Actinoplanes cyaneus</name>
    <dbReference type="NCBI Taxonomy" id="52696"/>
    <lineage>
        <taxon>Bacteria</taxon>
        <taxon>Bacillati</taxon>
        <taxon>Actinomycetota</taxon>
        <taxon>Actinomycetes</taxon>
        <taxon>Micromonosporales</taxon>
        <taxon>Micromonosporaceae</taxon>
        <taxon>Actinoplanes</taxon>
    </lineage>
</organism>
<dbReference type="Gene3D" id="3.40.50.720">
    <property type="entry name" value="NAD(P)-binding Rossmann-like Domain"/>
    <property type="match status" value="1"/>
</dbReference>
<dbReference type="InterPro" id="IPR020843">
    <property type="entry name" value="ER"/>
</dbReference>
<evidence type="ECO:0000259" key="1">
    <source>
        <dbReference type="SMART" id="SM00829"/>
    </source>
</evidence>
<dbReference type="InterPro" id="IPR011032">
    <property type="entry name" value="GroES-like_sf"/>
</dbReference>
<dbReference type="PANTHER" id="PTHR43482">
    <property type="entry name" value="PROTEIN AST1-RELATED"/>
    <property type="match status" value="1"/>
</dbReference>
<dbReference type="SMART" id="SM00829">
    <property type="entry name" value="PKS_ER"/>
    <property type="match status" value="1"/>
</dbReference>
<dbReference type="SUPFAM" id="SSF50129">
    <property type="entry name" value="GroES-like"/>
    <property type="match status" value="1"/>
</dbReference>
<reference evidence="2" key="1">
    <citation type="submission" date="2021-01" db="EMBL/GenBank/DDBJ databases">
        <title>Whole genome shotgun sequence of Actinoplanes cyaneus NBRC 14990.</title>
        <authorList>
            <person name="Komaki H."/>
            <person name="Tamura T."/>
        </authorList>
    </citation>
    <scope>NUCLEOTIDE SEQUENCE</scope>
    <source>
        <strain evidence="2">NBRC 14990</strain>
    </source>
</reference>
<dbReference type="Gene3D" id="3.90.180.10">
    <property type="entry name" value="Medium-chain alcohol dehydrogenases, catalytic domain"/>
    <property type="match status" value="1"/>
</dbReference>
<dbReference type="PANTHER" id="PTHR43482:SF1">
    <property type="entry name" value="PROTEIN AST1-RELATED"/>
    <property type="match status" value="1"/>
</dbReference>
<dbReference type="CDD" id="cd05289">
    <property type="entry name" value="MDR_like_2"/>
    <property type="match status" value="1"/>
</dbReference>
<dbReference type="AlphaFoldDB" id="A0A919M7E3"/>
<protein>
    <submittedName>
        <fullName evidence="2">NADPH:quinone reductase</fullName>
    </submittedName>
</protein>
<dbReference type="Pfam" id="PF13602">
    <property type="entry name" value="ADH_zinc_N_2"/>
    <property type="match status" value="1"/>
</dbReference>
<feature type="domain" description="Enoyl reductase (ER)" evidence="1">
    <location>
        <begin position="15"/>
        <end position="324"/>
    </location>
</feature>
<dbReference type="RefSeq" id="WP_239175190.1">
    <property type="nucleotide sequence ID" value="NZ_BAAAUC010000004.1"/>
</dbReference>
<comment type="caution">
    <text evidence="2">The sequence shown here is derived from an EMBL/GenBank/DDBJ whole genome shotgun (WGS) entry which is preliminary data.</text>
</comment>
<dbReference type="InterPro" id="IPR036291">
    <property type="entry name" value="NAD(P)-bd_dom_sf"/>
</dbReference>
<evidence type="ECO:0000313" key="2">
    <source>
        <dbReference type="EMBL" id="GID67238.1"/>
    </source>
</evidence>